<evidence type="ECO:0000256" key="9">
    <source>
        <dbReference type="SAM" id="MobiDB-lite"/>
    </source>
</evidence>
<keyword evidence="4 8" id="KW-0249">Electron transport</keyword>
<keyword evidence="3 8" id="KW-0479">Metal-binding</keyword>
<dbReference type="InterPro" id="IPR001080">
    <property type="entry name" value="3Fe4S_ferredoxin"/>
</dbReference>
<comment type="caution">
    <text evidence="11">The sequence shown here is derived from an EMBL/GenBank/DDBJ whole genome shotgun (WGS) entry which is preliminary data.</text>
</comment>
<keyword evidence="2 8" id="KW-0813">Transport</keyword>
<evidence type="ECO:0000256" key="6">
    <source>
        <dbReference type="ARBA" id="ARBA00023014"/>
    </source>
</evidence>
<feature type="compositionally biased region" description="Gly residues" evidence="9">
    <location>
        <begin position="8"/>
        <end position="19"/>
    </location>
</feature>
<organism evidence="11 12">
    <name type="scientific">Streptomyces rapamycinicus</name>
    <dbReference type="NCBI Taxonomy" id="1226757"/>
    <lineage>
        <taxon>Bacteria</taxon>
        <taxon>Bacillati</taxon>
        <taxon>Actinomycetota</taxon>
        <taxon>Actinomycetes</taxon>
        <taxon>Kitasatosporales</taxon>
        <taxon>Streptomycetaceae</taxon>
        <taxon>Streptomyces</taxon>
        <taxon>Streptomyces violaceusniger group</taxon>
    </lineage>
</organism>
<dbReference type="InterPro" id="IPR017896">
    <property type="entry name" value="4Fe4S_Fe-S-bd"/>
</dbReference>
<evidence type="ECO:0000256" key="4">
    <source>
        <dbReference type="ARBA" id="ARBA00022982"/>
    </source>
</evidence>
<dbReference type="Gene3D" id="3.30.70.20">
    <property type="match status" value="1"/>
</dbReference>
<name>A0ABR6LU57_9ACTN</name>
<comment type="function">
    <text evidence="8">Ferredoxins are iron-sulfur proteins that transfer electrons in a wide variety of metabolic reactions.</text>
</comment>
<dbReference type="EMBL" id="JACHNG010000001">
    <property type="protein sequence ID" value="MBB4785875.1"/>
    <property type="molecule type" value="Genomic_DNA"/>
</dbReference>
<keyword evidence="5 8" id="KW-0408">Iron</keyword>
<gene>
    <name evidence="11" type="ORF">BJY27_006836</name>
</gene>
<dbReference type="PANTHER" id="PTHR36923:SF3">
    <property type="entry name" value="FERREDOXIN"/>
    <property type="match status" value="1"/>
</dbReference>
<evidence type="ECO:0000259" key="10">
    <source>
        <dbReference type="PROSITE" id="PS51379"/>
    </source>
</evidence>
<feature type="domain" description="4Fe-4S ferredoxin-type" evidence="10">
    <location>
        <begin position="23"/>
        <end position="51"/>
    </location>
</feature>
<dbReference type="Proteomes" id="UP000530530">
    <property type="component" value="Unassembled WGS sequence"/>
</dbReference>
<keyword evidence="7" id="KW-0003">3Fe-4S</keyword>
<keyword evidence="6 8" id="KW-0411">Iron-sulfur</keyword>
<evidence type="ECO:0000256" key="5">
    <source>
        <dbReference type="ARBA" id="ARBA00023004"/>
    </source>
</evidence>
<evidence type="ECO:0000256" key="7">
    <source>
        <dbReference type="ARBA" id="ARBA00023291"/>
    </source>
</evidence>
<reference evidence="11 12" key="1">
    <citation type="submission" date="2020-08" db="EMBL/GenBank/DDBJ databases">
        <title>Sequencing the genomes of 1000 actinobacteria strains.</title>
        <authorList>
            <person name="Klenk H.-P."/>
        </authorList>
    </citation>
    <scope>NUCLEOTIDE SEQUENCE [LARGE SCALE GENOMIC DNA]</scope>
    <source>
        <strain evidence="11 12">DSM 41530</strain>
    </source>
</reference>
<feature type="region of interest" description="Disordered" evidence="9">
    <location>
        <begin position="1"/>
        <end position="20"/>
    </location>
</feature>
<accession>A0ABR6LU57</accession>
<evidence type="ECO:0000256" key="3">
    <source>
        <dbReference type="ARBA" id="ARBA00022723"/>
    </source>
</evidence>
<comment type="cofactor">
    <cofactor evidence="1">
        <name>[3Fe-4S] cluster</name>
        <dbReference type="ChEBI" id="CHEBI:21137"/>
    </cofactor>
</comment>
<evidence type="ECO:0000256" key="8">
    <source>
        <dbReference type="RuleBase" id="RU368020"/>
    </source>
</evidence>
<sequence>MSLDVMSGEGGGDGSGEGKGVTMRVEVDVPKCVASGQCVMIAPDVFDQREEDGIVVLLDEQPAPELHADVRESAVVCPAAAIRVVEK</sequence>
<dbReference type="PANTHER" id="PTHR36923">
    <property type="entry name" value="FERREDOXIN"/>
    <property type="match status" value="1"/>
</dbReference>
<dbReference type="Pfam" id="PF13370">
    <property type="entry name" value="Fer4_13"/>
    <property type="match status" value="1"/>
</dbReference>
<dbReference type="PROSITE" id="PS51379">
    <property type="entry name" value="4FE4S_FER_2"/>
    <property type="match status" value="1"/>
</dbReference>
<dbReference type="InterPro" id="IPR051269">
    <property type="entry name" value="Fe-S_cluster_ET"/>
</dbReference>
<evidence type="ECO:0000313" key="12">
    <source>
        <dbReference type="Proteomes" id="UP000530530"/>
    </source>
</evidence>
<dbReference type="SUPFAM" id="SSF54862">
    <property type="entry name" value="4Fe-4S ferredoxins"/>
    <property type="match status" value="1"/>
</dbReference>
<proteinExistence type="predicted"/>
<keyword evidence="12" id="KW-1185">Reference proteome</keyword>
<dbReference type="PRINTS" id="PR00352">
    <property type="entry name" value="3FE4SFRDOXIN"/>
</dbReference>
<evidence type="ECO:0000256" key="1">
    <source>
        <dbReference type="ARBA" id="ARBA00001927"/>
    </source>
</evidence>
<evidence type="ECO:0000256" key="2">
    <source>
        <dbReference type="ARBA" id="ARBA00022448"/>
    </source>
</evidence>
<evidence type="ECO:0000313" key="11">
    <source>
        <dbReference type="EMBL" id="MBB4785875.1"/>
    </source>
</evidence>
<protein>
    <recommendedName>
        <fullName evidence="8">Ferredoxin</fullName>
    </recommendedName>
</protein>